<keyword evidence="2" id="KW-1185">Reference proteome</keyword>
<proteinExistence type="predicted"/>
<organism evidence="1 2">
    <name type="scientific">Pistacia integerrima</name>
    <dbReference type="NCBI Taxonomy" id="434235"/>
    <lineage>
        <taxon>Eukaryota</taxon>
        <taxon>Viridiplantae</taxon>
        <taxon>Streptophyta</taxon>
        <taxon>Embryophyta</taxon>
        <taxon>Tracheophyta</taxon>
        <taxon>Spermatophyta</taxon>
        <taxon>Magnoliopsida</taxon>
        <taxon>eudicotyledons</taxon>
        <taxon>Gunneridae</taxon>
        <taxon>Pentapetalae</taxon>
        <taxon>rosids</taxon>
        <taxon>malvids</taxon>
        <taxon>Sapindales</taxon>
        <taxon>Anacardiaceae</taxon>
        <taxon>Pistacia</taxon>
    </lineage>
</organism>
<accession>A0ACC0ZLF0</accession>
<sequence>MKVHPAPSKLQKLPHVFAKVLQLPFHSEADVSVQETSESFVFTATTDDMSLQNVRARVIEIYPGVIKVVITEMEGGGDDFLLDKYELDLWRFRLPACTRPEMATAKCFARELVITVPKSKR</sequence>
<protein>
    <submittedName>
        <fullName evidence="1">Uncharacterized protein</fullName>
    </submittedName>
</protein>
<comment type="caution">
    <text evidence="1">The sequence shown here is derived from an EMBL/GenBank/DDBJ whole genome shotgun (WGS) entry which is preliminary data.</text>
</comment>
<dbReference type="EMBL" id="CM047736">
    <property type="protein sequence ID" value="KAJ0053618.1"/>
    <property type="molecule type" value="Genomic_DNA"/>
</dbReference>
<dbReference type="Proteomes" id="UP001163603">
    <property type="component" value="Chromosome 1"/>
</dbReference>
<reference evidence="2" key="1">
    <citation type="journal article" date="2023" name="G3 (Bethesda)">
        <title>Genome assembly and association tests identify interacting loci associated with vigor, precocity, and sex in interspecific pistachio rootstocks.</title>
        <authorList>
            <person name="Palmer W."/>
            <person name="Jacygrad E."/>
            <person name="Sagayaradj S."/>
            <person name="Cavanaugh K."/>
            <person name="Han R."/>
            <person name="Bertier L."/>
            <person name="Beede B."/>
            <person name="Kafkas S."/>
            <person name="Golino D."/>
            <person name="Preece J."/>
            <person name="Michelmore R."/>
        </authorList>
    </citation>
    <scope>NUCLEOTIDE SEQUENCE [LARGE SCALE GENOMIC DNA]</scope>
</reference>
<evidence type="ECO:0000313" key="1">
    <source>
        <dbReference type="EMBL" id="KAJ0053618.1"/>
    </source>
</evidence>
<evidence type="ECO:0000313" key="2">
    <source>
        <dbReference type="Proteomes" id="UP001163603"/>
    </source>
</evidence>
<name>A0ACC0ZLF0_9ROSI</name>
<gene>
    <name evidence="1" type="ORF">Pint_03296</name>
</gene>